<name>A0A0F9TPG2_9ZZZZ</name>
<protein>
    <recommendedName>
        <fullName evidence="1">Endonuclease/exonuclease/phosphatase domain-containing protein</fullName>
    </recommendedName>
</protein>
<reference evidence="2" key="1">
    <citation type="journal article" date="2015" name="Nature">
        <title>Complex archaea that bridge the gap between prokaryotes and eukaryotes.</title>
        <authorList>
            <person name="Spang A."/>
            <person name="Saw J.H."/>
            <person name="Jorgensen S.L."/>
            <person name="Zaremba-Niedzwiedzka K."/>
            <person name="Martijn J."/>
            <person name="Lind A.E."/>
            <person name="van Eijk R."/>
            <person name="Schleper C."/>
            <person name="Guy L."/>
            <person name="Ettema T.J."/>
        </authorList>
    </citation>
    <scope>NUCLEOTIDE SEQUENCE</scope>
</reference>
<dbReference type="SUPFAM" id="SSF56219">
    <property type="entry name" value="DNase I-like"/>
    <property type="match status" value="1"/>
</dbReference>
<dbReference type="AlphaFoldDB" id="A0A0F9TPG2"/>
<proteinExistence type="predicted"/>
<dbReference type="EMBL" id="LAZR01000218">
    <property type="protein sequence ID" value="KKN81224.1"/>
    <property type="molecule type" value="Genomic_DNA"/>
</dbReference>
<accession>A0A0F9TPG2</accession>
<gene>
    <name evidence="2" type="ORF">LCGC14_0321780</name>
</gene>
<evidence type="ECO:0000259" key="1">
    <source>
        <dbReference type="Pfam" id="PF03372"/>
    </source>
</evidence>
<organism evidence="2">
    <name type="scientific">marine sediment metagenome</name>
    <dbReference type="NCBI Taxonomy" id="412755"/>
    <lineage>
        <taxon>unclassified sequences</taxon>
        <taxon>metagenomes</taxon>
        <taxon>ecological metagenomes</taxon>
    </lineage>
</organism>
<sequence length="250" mass="28995">MKVITWNCNGALRRKLAEADRLQADILVVQECEDPVLSTPAYREWADSYLWVGESKNRGIGIFPRNGHRVEKLDWNGSFAVPGLVSKSGTLSWNTEDLRLFLPFTVNGDFTMLAVWTKGRNEEAFGYMGQFWKYLQIHREDLSGTKTIILGDFNSNVRWDKPDRWWNHSDVVAELHEMGFKSQYHRVFEEEQGNETSPTFFLQRNREKAYHIDYVFTSADITEECALQIGRHDDWISISDHVPLTLSINS</sequence>
<evidence type="ECO:0000313" key="2">
    <source>
        <dbReference type="EMBL" id="KKN81224.1"/>
    </source>
</evidence>
<dbReference type="InterPro" id="IPR005135">
    <property type="entry name" value="Endo/exonuclease/phosphatase"/>
</dbReference>
<dbReference type="GO" id="GO:0003824">
    <property type="term" value="F:catalytic activity"/>
    <property type="evidence" value="ECO:0007669"/>
    <property type="project" value="InterPro"/>
</dbReference>
<comment type="caution">
    <text evidence="2">The sequence shown here is derived from an EMBL/GenBank/DDBJ whole genome shotgun (WGS) entry which is preliminary data.</text>
</comment>
<dbReference type="Pfam" id="PF03372">
    <property type="entry name" value="Exo_endo_phos"/>
    <property type="match status" value="1"/>
</dbReference>
<dbReference type="InterPro" id="IPR036691">
    <property type="entry name" value="Endo/exonu/phosph_ase_sf"/>
</dbReference>
<feature type="domain" description="Endonuclease/exonuclease/phosphatase" evidence="1">
    <location>
        <begin position="4"/>
        <end position="241"/>
    </location>
</feature>
<dbReference type="Gene3D" id="3.60.10.10">
    <property type="entry name" value="Endonuclease/exonuclease/phosphatase"/>
    <property type="match status" value="1"/>
</dbReference>